<dbReference type="Proteomes" id="UP000193560">
    <property type="component" value="Unassembled WGS sequence"/>
</dbReference>
<dbReference type="PROSITE" id="PS01184">
    <property type="entry name" value="UBIE_2"/>
    <property type="match status" value="1"/>
</dbReference>
<sequence length="302" mass="34272">MSTSNAQLPARDDVIEQEKSTLNVIDGRTFHNTDSIYWLPNDAAENDRLVGQHFAIKSLFDGNNFNRKALEYVSMDDSTSRVLDCGCGPGTWITDIANEYPNCQFTGVDISDVFPKEGLPPNVHFEVGSVLERLPYDDNTFDFINLRFLILALRNDEWSIALKELYRVLKPGGVIESMECGQLSRGREFIDDLAQRVVLFMKSRGQDPHIPLRIPSLLNDAGFEVVETKVKDIYLGKSDSTNRAFLWDVINIYKSIKPFMAAQLNLQTDDEYSAFLDKLAIECQQEPQAMWDMTSTLARKPL</sequence>
<gene>
    <name evidence="5" type="ORF">BCR42DRAFT_420675</name>
</gene>
<evidence type="ECO:0000313" key="5">
    <source>
        <dbReference type="EMBL" id="ORZ11802.1"/>
    </source>
</evidence>
<feature type="domain" description="Methyltransferase" evidence="4">
    <location>
        <begin position="82"/>
        <end position="173"/>
    </location>
</feature>
<keyword evidence="2 5" id="KW-0808">Transferase</keyword>
<dbReference type="Pfam" id="PF13649">
    <property type="entry name" value="Methyltransf_25"/>
    <property type="match status" value="1"/>
</dbReference>
<proteinExistence type="predicted"/>
<organism evidence="5 6">
    <name type="scientific">Absidia repens</name>
    <dbReference type="NCBI Taxonomy" id="90262"/>
    <lineage>
        <taxon>Eukaryota</taxon>
        <taxon>Fungi</taxon>
        <taxon>Fungi incertae sedis</taxon>
        <taxon>Mucoromycota</taxon>
        <taxon>Mucoromycotina</taxon>
        <taxon>Mucoromycetes</taxon>
        <taxon>Mucorales</taxon>
        <taxon>Cunninghamellaceae</taxon>
        <taxon>Absidia</taxon>
    </lineage>
</organism>
<dbReference type="GO" id="GO:0008168">
    <property type="term" value="F:methyltransferase activity"/>
    <property type="evidence" value="ECO:0007669"/>
    <property type="project" value="UniProtKB-KW"/>
</dbReference>
<keyword evidence="3" id="KW-0949">S-adenosyl-L-methionine</keyword>
<reference evidence="5 6" key="1">
    <citation type="submission" date="2016-07" db="EMBL/GenBank/DDBJ databases">
        <title>Pervasive Adenine N6-methylation of Active Genes in Fungi.</title>
        <authorList>
            <consortium name="DOE Joint Genome Institute"/>
            <person name="Mondo S.J."/>
            <person name="Dannebaum R.O."/>
            <person name="Kuo R.C."/>
            <person name="Labutti K."/>
            <person name="Haridas S."/>
            <person name="Kuo A."/>
            <person name="Salamov A."/>
            <person name="Ahrendt S.R."/>
            <person name="Lipzen A."/>
            <person name="Sullivan W."/>
            <person name="Andreopoulos W.B."/>
            <person name="Clum A."/>
            <person name="Lindquist E."/>
            <person name="Daum C."/>
            <person name="Ramamoorthy G.K."/>
            <person name="Gryganskyi A."/>
            <person name="Culley D."/>
            <person name="Magnuson J.K."/>
            <person name="James T.Y."/>
            <person name="O'Malley M.A."/>
            <person name="Stajich J.E."/>
            <person name="Spatafora J.W."/>
            <person name="Visel A."/>
            <person name="Grigoriev I.V."/>
        </authorList>
    </citation>
    <scope>NUCLEOTIDE SEQUENCE [LARGE SCALE GENOMIC DNA]</scope>
    <source>
        <strain evidence="5 6">NRRL 1336</strain>
    </source>
</reference>
<dbReference type="SUPFAM" id="SSF53335">
    <property type="entry name" value="S-adenosyl-L-methionine-dependent methyltransferases"/>
    <property type="match status" value="1"/>
</dbReference>
<dbReference type="STRING" id="90262.A0A1X2IA36"/>
<evidence type="ECO:0000259" key="4">
    <source>
        <dbReference type="Pfam" id="PF13649"/>
    </source>
</evidence>
<evidence type="ECO:0000313" key="6">
    <source>
        <dbReference type="Proteomes" id="UP000193560"/>
    </source>
</evidence>
<keyword evidence="6" id="KW-1185">Reference proteome</keyword>
<dbReference type="InterPro" id="IPR029063">
    <property type="entry name" value="SAM-dependent_MTases_sf"/>
</dbReference>
<dbReference type="InterPro" id="IPR023576">
    <property type="entry name" value="UbiE/COQ5_MeTrFase_CS"/>
</dbReference>
<protein>
    <submittedName>
        <fullName evidence="5">S-adenosyl-L-methionine-dependent methyltransferase</fullName>
    </submittedName>
</protein>
<dbReference type="PANTHER" id="PTHR43591">
    <property type="entry name" value="METHYLTRANSFERASE"/>
    <property type="match status" value="1"/>
</dbReference>
<dbReference type="CDD" id="cd02440">
    <property type="entry name" value="AdoMet_MTases"/>
    <property type="match status" value="1"/>
</dbReference>
<keyword evidence="1 5" id="KW-0489">Methyltransferase</keyword>
<dbReference type="EMBL" id="MCGE01000020">
    <property type="protein sequence ID" value="ORZ11802.1"/>
    <property type="molecule type" value="Genomic_DNA"/>
</dbReference>
<dbReference type="GO" id="GO:0032259">
    <property type="term" value="P:methylation"/>
    <property type="evidence" value="ECO:0007669"/>
    <property type="project" value="UniProtKB-KW"/>
</dbReference>
<evidence type="ECO:0000256" key="1">
    <source>
        <dbReference type="ARBA" id="ARBA00022603"/>
    </source>
</evidence>
<evidence type="ECO:0000256" key="3">
    <source>
        <dbReference type="ARBA" id="ARBA00022691"/>
    </source>
</evidence>
<dbReference type="AlphaFoldDB" id="A0A1X2IA36"/>
<dbReference type="PANTHER" id="PTHR43591:SF24">
    <property type="entry name" value="2-METHOXY-6-POLYPRENYL-1,4-BENZOQUINOL METHYLASE, MITOCHONDRIAL"/>
    <property type="match status" value="1"/>
</dbReference>
<comment type="caution">
    <text evidence="5">The sequence shown here is derived from an EMBL/GenBank/DDBJ whole genome shotgun (WGS) entry which is preliminary data.</text>
</comment>
<name>A0A1X2IA36_9FUNG</name>
<dbReference type="Gene3D" id="3.40.50.150">
    <property type="entry name" value="Vaccinia Virus protein VP39"/>
    <property type="match status" value="1"/>
</dbReference>
<dbReference type="OrthoDB" id="2013972at2759"/>
<evidence type="ECO:0000256" key="2">
    <source>
        <dbReference type="ARBA" id="ARBA00022679"/>
    </source>
</evidence>
<accession>A0A1X2IA36</accession>
<dbReference type="InterPro" id="IPR041698">
    <property type="entry name" value="Methyltransf_25"/>
</dbReference>